<dbReference type="Proteomes" id="UP000322110">
    <property type="component" value="Unassembled WGS sequence"/>
</dbReference>
<feature type="binding site" evidence="3">
    <location>
        <position position="101"/>
    </location>
    <ligand>
        <name>Cu cation</name>
        <dbReference type="ChEBI" id="CHEBI:23378"/>
    </ligand>
</feature>
<dbReference type="Pfam" id="PF02630">
    <property type="entry name" value="SCO1-SenC"/>
    <property type="match status" value="1"/>
</dbReference>
<gene>
    <name evidence="5" type="ORF">F0Q34_11085</name>
</gene>
<accession>A0A5B2TFA4</accession>
<dbReference type="FunFam" id="3.40.30.10:FF:000013">
    <property type="entry name" value="Blast:Protein SCO1 homolog, mitochondrial"/>
    <property type="match status" value="1"/>
</dbReference>
<evidence type="ECO:0000313" key="5">
    <source>
        <dbReference type="EMBL" id="KAA2213172.1"/>
    </source>
</evidence>
<comment type="caution">
    <text evidence="5">The sequence shown here is derived from an EMBL/GenBank/DDBJ whole genome shotgun (WGS) entry which is preliminary data.</text>
</comment>
<evidence type="ECO:0000256" key="4">
    <source>
        <dbReference type="PIRSR" id="PIRSR603782-2"/>
    </source>
</evidence>
<feature type="binding site" evidence="3">
    <location>
        <position position="187"/>
    </location>
    <ligand>
        <name>Cu cation</name>
        <dbReference type="ChEBI" id="CHEBI:23378"/>
    </ligand>
</feature>
<dbReference type="InterPro" id="IPR003782">
    <property type="entry name" value="SCO1/SenC"/>
</dbReference>
<dbReference type="SUPFAM" id="SSF52833">
    <property type="entry name" value="Thioredoxin-like"/>
    <property type="match status" value="1"/>
</dbReference>
<keyword evidence="2 3" id="KW-0186">Copper</keyword>
<evidence type="ECO:0000256" key="3">
    <source>
        <dbReference type="PIRSR" id="PIRSR603782-1"/>
    </source>
</evidence>
<dbReference type="EMBL" id="VUKA01000004">
    <property type="protein sequence ID" value="KAA2213172.1"/>
    <property type="molecule type" value="Genomic_DNA"/>
</dbReference>
<feature type="disulfide bond" description="Redox-active" evidence="4">
    <location>
        <begin position="97"/>
        <end position="101"/>
    </location>
</feature>
<evidence type="ECO:0000256" key="1">
    <source>
        <dbReference type="ARBA" id="ARBA00010996"/>
    </source>
</evidence>
<reference evidence="5 6" key="1">
    <citation type="journal article" date="2015" name="Int. J. Syst. Evol. Microbiol.">
        <title>Roseomonas oryzae sp. nov., isolated from paddy rhizosphere soil.</title>
        <authorList>
            <person name="Ramaprasad E.V."/>
            <person name="Sasikala Ch."/>
            <person name="Ramana Ch.V."/>
        </authorList>
    </citation>
    <scope>NUCLEOTIDE SEQUENCE [LARGE SCALE GENOMIC DNA]</scope>
    <source>
        <strain evidence="5 6">KCTC 42542</strain>
    </source>
</reference>
<proteinExistence type="inferred from homology"/>
<dbReference type="RefSeq" id="WP_149812285.1">
    <property type="nucleotide sequence ID" value="NZ_VUKA01000004.1"/>
</dbReference>
<dbReference type="InterPro" id="IPR036249">
    <property type="entry name" value="Thioredoxin-like_sf"/>
</dbReference>
<keyword evidence="4" id="KW-1015">Disulfide bond</keyword>
<organism evidence="5 6">
    <name type="scientific">Teichococcus oryzae</name>
    <dbReference type="NCBI Taxonomy" id="1608942"/>
    <lineage>
        <taxon>Bacteria</taxon>
        <taxon>Pseudomonadati</taxon>
        <taxon>Pseudomonadota</taxon>
        <taxon>Alphaproteobacteria</taxon>
        <taxon>Acetobacterales</taxon>
        <taxon>Roseomonadaceae</taxon>
        <taxon>Roseomonas</taxon>
    </lineage>
</organism>
<name>A0A5B2TFA4_9PROT</name>
<evidence type="ECO:0000313" key="6">
    <source>
        <dbReference type="Proteomes" id="UP000322110"/>
    </source>
</evidence>
<evidence type="ECO:0000256" key="2">
    <source>
        <dbReference type="ARBA" id="ARBA00023008"/>
    </source>
</evidence>
<feature type="binding site" evidence="3">
    <location>
        <position position="97"/>
    </location>
    <ligand>
        <name>Cu cation</name>
        <dbReference type="ChEBI" id="CHEBI:23378"/>
    </ligand>
</feature>
<dbReference type="PANTHER" id="PTHR12151:SF25">
    <property type="entry name" value="LINALOOL DEHYDRATASE_ISOMERASE DOMAIN-CONTAINING PROTEIN"/>
    <property type="match status" value="1"/>
</dbReference>
<dbReference type="GO" id="GO:0046872">
    <property type="term" value="F:metal ion binding"/>
    <property type="evidence" value="ECO:0007669"/>
    <property type="project" value="UniProtKB-KW"/>
</dbReference>
<dbReference type="AlphaFoldDB" id="A0A5B2TFA4"/>
<keyword evidence="6" id="KW-1185">Reference proteome</keyword>
<dbReference type="Gene3D" id="3.40.30.10">
    <property type="entry name" value="Glutaredoxin"/>
    <property type="match status" value="1"/>
</dbReference>
<sequence length="224" mass="24803">MQRAIRFLVLILILVLGGLWSTAWFTRQPNEALGDAFLRNLAQLTGRPAPSPINGTQLPAGVSMGGAFTLVNQDGRTVTEADFGDTLMVAYFGYTFCPDICPTELGSIAAAMDLLTPEQEARVTPALFSIDPERDTPEQLKLYVENFHPRMVGLTGSTQQVAEMARRFRVFYGRVERPEMSAYLMDHTSYIYLVEKGGAVRTLLRPQSSPEAIAEAIRRQLSQS</sequence>
<dbReference type="PANTHER" id="PTHR12151">
    <property type="entry name" value="ELECTRON TRANSPORT PROTIN SCO1/SENC FAMILY MEMBER"/>
    <property type="match status" value="1"/>
</dbReference>
<dbReference type="OrthoDB" id="9790194at2"/>
<dbReference type="CDD" id="cd02968">
    <property type="entry name" value="SCO"/>
    <property type="match status" value="1"/>
</dbReference>
<keyword evidence="3" id="KW-0479">Metal-binding</keyword>
<comment type="similarity">
    <text evidence="1">Belongs to the SCO1/2 family.</text>
</comment>
<protein>
    <submittedName>
        <fullName evidence="5">SCO family protein</fullName>
    </submittedName>
</protein>